<dbReference type="Pfam" id="PF13302">
    <property type="entry name" value="Acetyltransf_3"/>
    <property type="match status" value="1"/>
</dbReference>
<dbReference type="PROSITE" id="PS51186">
    <property type="entry name" value="GNAT"/>
    <property type="match status" value="1"/>
</dbReference>
<dbReference type="RefSeq" id="WP_252798876.1">
    <property type="nucleotide sequence ID" value="NZ_BAAABM010000029.1"/>
</dbReference>
<keyword evidence="3" id="KW-1185">Reference proteome</keyword>
<sequence length="186" mass="21297">MLKPDYPIVTERLHLRPYTPGDLDALHDIQSRPEVARYLYWDARDRDEVREALRQKIRSSVLADENNGLQLAAVLPESGTLVGDVLLMWTSREHRQGEIGYVFHPDHGGRGYATEAAAVMLRLGFEGLGLHRVVGRLDGRNTASARVLERLGMRREAHLVQNEWVKGEWTDEVIYAMLEDEWRARA</sequence>
<feature type="domain" description="N-acetyltransferase" evidence="1">
    <location>
        <begin position="13"/>
        <end position="180"/>
    </location>
</feature>
<dbReference type="PANTHER" id="PTHR43792:SF1">
    <property type="entry name" value="N-ACETYLTRANSFERASE DOMAIN-CONTAINING PROTEIN"/>
    <property type="match status" value="1"/>
</dbReference>
<dbReference type="PANTHER" id="PTHR43792">
    <property type="entry name" value="GNAT FAMILY, PUTATIVE (AFU_ORTHOLOGUE AFUA_3G00765)-RELATED-RELATED"/>
    <property type="match status" value="1"/>
</dbReference>
<evidence type="ECO:0000259" key="1">
    <source>
        <dbReference type="PROSITE" id="PS51186"/>
    </source>
</evidence>
<dbReference type="InterPro" id="IPR016181">
    <property type="entry name" value="Acyl_CoA_acyltransferase"/>
</dbReference>
<dbReference type="SUPFAM" id="SSF55729">
    <property type="entry name" value="Acyl-CoA N-acyltransferases (Nat)"/>
    <property type="match status" value="1"/>
</dbReference>
<dbReference type="Proteomes" id="UP001501822">
    <property type="component" value="Unassembled WGS sequence"/>
</dbReference>
<name>A0ABN0WQ59_9ACTN</name>
<dbReference type="InterPro" id="IPR000182">
    <property type="entry name" value="GNAT_dom"/>
</dbReference>
<dbReference type="InterPro" id="IPR051531">
    <property type="entry name" value="N-acetyltransferase"/>
</dbReference>
<comment type="caution">
    <text evidence="2">The sequence shown here is derived from an EMBL/GenBank/DDBJ whole genome shotgun (WGS) entry which is preliminary data.</text>
</comment>
<dbReference type="Gene3D" id="3.40.630.30">
    <property type="match status" value="1"/>
</dbReference>
<gene>
    <name evidence="2" type="ORF">GCM10010151_36600</name>
</gene>
<proteinExistence type="predicted"/>
<dbReference type="EMBL" id="BAAABM010000029">
    <property type="protein sequence ID" value="GAA0343664.1"/>
    <property type="molecule type" value="Genomic_DNA"/>
</dbReference>
<reference evidence="2 3" key="1">
    <citation type="journal article" date="2019" name="Int. J. Syst. Evol. Microbiol.">
        <title>The Global Catalogue of Microorganisms (GCM) 10K type strain sequencing project: providing services to taxonomists for standard genome sequencing and annotation.</title>
        <authorList>
            <consortium name="The Broad Institute Genomics Platform"/>
            <consortium name="The Broad Institute Genome Sequencing Center for Infectious Disease"/>
            <person name="Wu L."/>
            <person name="Ma J."/>
        </authorList>
    </citation>
    <scope>NUCLEOTIDE SEQUENCE [LARGE SCALE GENOMIC DNA]</scope>
    <source>
        <strain evidence="2 3">JCM 3146</strain>
    </source>
</reference>
<protein>
    <submittedName>
        <fullName evidence="2">GNAT family protein</fullName>
    </submittedName>
</protein>
<accession>A0ABN0WQ59</accession>
<evidence type="ECO:0000313" key="2">
    <source>
        <dbReference type="EMBL" id="GAA0343664.1"/>
    </source>
</evidence>
<organism evidence="2 3">
    <name type="scientific">Actinoallomurus spadix</name>
    <dbReference type="NCBI Taxonomy" id="79912"/>
    <lineage>
        <taxon>Bacteria</taxon>
        <taxon>Bacillati</taxon>
        <taxon>Actinomycetota</taxon>
        <taxon>Actinomycetes</taxon>
        <taxon>Streptosporangiales</taxon>
        <taxon>Thermomonosporaceae</taxon>
        <taxon>Actinoallomurus</taxon>
    </lineage>
</organism>
<evidence type="ECO:0000313" key="3">
    <source>
        <dbReference type="Proteomes" id="UP001501822"/>
    </source>
</evidence>